<evidence type="ECO:0000256" key="3">
    <source>
        <dbReference type="ARBA" id="ARBA00012668"/>
    </source>
</evidence>
<dbReference type="InterPro" id="IPR017938">
    <property type="entry name" value="Riboflavin_synthase-like_b-brl"/>
</dbReference>
<dbReference type="EMBL" id="JH971400">
    <property type="protein sequence ID" value="EKM76674.1"/>
    <property type="molecule type" value="Genomic_DNA"/>
</dbReference>
<dbReference type="SUPFAM" id="SSF52343">
    <property type="entry name" value="Ferredoxin reductase-like, C-terminal NADP-linked domain"/>
    <property type="match status" value="1"/>
</dbReference>
<evidence type="ECO:0000256" key="13">
    <source>
        <dbReference type="ARBA" id="ARBA00048483"/>
    </source>
</evidence>
<keyword evidence="10" id="KW-0406">Ion transport</keyword>
<evidence type="ECO:0000256" key="10">
    <source>
        <dbReference type="ARBA" id="ARBA00023065"/>
    </source>
</evidence>
<evidence type="ECO:0000256" key="6">
    <source>
        <dbReference type="ARBA" id="ARBA00022692"/>
    </source>
</evidence>
<protein>
    <recommendedName>
        <fullName evidence="3">ferric-chelate reductase (NADPH)</fullName>
        <ecNumber evidence="3">1.16.1.9</ecNumber>
    </recommendedName>
</protein>
<dbReference type="GeneID" id="18831474"/>
<dbReference type="SFLD" id="SFLDG01168">
    <property type="entry name" value="Ferric_reductase_subgroup_(FRE"/>
    <property type="match status" value="1"/>
</dbReference>
<evidence type="ECO:0000259" key="16">
    <source>
        <dbReference type="PROSITE" id="PS51384"/>
    </source>
</evidence>
<feature type="transmembrane region" description="Helical" evidence="15">
    <location>
        <begin position="243"/>
        <end position="265"/>
    </location>
</feature>
<dbReference type="Gene3D" id="3.40.50.80">
    <property type="entry name" value="Nucleotide-binding domain of ferredoxin-NADP reductase (FNR) module"/>
    <property type="match status" value="1"/>
</dbReference>
<dbReference type="InParanoid" id="K5VQD9"/>
<evidence type="ECO:0000313" key="18">
    <source>
        <dbReference type="Proteomes" id="UP000008493"/>
    </source>
</evidence>
<dbReference type="SFLD" id="SFLDS00052">
    <property type="entry name" value="Ferric_Reductase_Domain"/>
    <property type="match status" value="1"/>
</dbReference>
<keyword evidence="4" id="KW-0813">Transport</keyword>
<dbReference type="AlphaFoldDB" id="K5VQD9"/>
<evidence type="ECO:0000256" key="7">
    <source>
        <dbReference type="ARBA" id="ARBA00022982"/>
    </source>
</evidence>
<evidence type="ECO:0000256" key="2">
    <source>
        <dbReference type="ARBA" id="ARBA00006278"/>
    </source>
</evidence>
<keyword evidence="7" id="KW-0249">Electron transport</keyword>
<dbReference type="InterPro" id="IPR017927">
    <property type="entry name" value="FAD-bd_FR_type"/>
</dbReference>
<evidence type="ECO:0000256" key="14">
    <source>
        <dbReference type="SAM" id="MobiDB-lite"/>
    </source>
</evidence>
<dbReference type="GO" id="GO:0005886">
    <property type="term" value="C:plasma membrane"/>
    <property type="evidence" value="ECO:0007669"/>
    <property type="project" value="UniProtKB-SubCell"/>
</dbReference>
<keyword evidence="11 15" id="KW-0472">Membrane</keyword>
<dbReference type="STRING" id="597362.K5VQD9"/>
<evidence type="ECO:0000256" key="5">
    <source>
        <dbReference type="ARBA" id="ARBA00022475"/>
    </source>
</evidence>
<feature type="transmembrane region" description="Helical" evidence="15">
    <location>
        <begin position="217"/>
        <end position="236"/>
    </location>
</feature>
<name>K5VQD9_AGABU</name>
<dbReference type="InterPro" id="IPR013121">
    <property type="entry name" value="Fe_red_NAD-bd_6"/>
</dbReference>
<dbReference type="InterPro" id="IPR039261">
    <property type="entry name" value="FNR_nucleotide-bd"/>
</dbReference>
<feature type="transmembrane region" description="Helical" evidence="15">
    <location>
        <begin position="37"/>
        <end position="61"/>
    </location>
</feature>
<organism evidence="17 18">
    <name type="scientific">Agaricus bisporus var. burnettii (strain JB137-S8 / ATCC MYA-4627 / FGSC 10392)</name>
    <name type="common">White button mushroom</name>
    <dbReference type="NCBI Taxonomy" id="597362"/>
    <lineage>
        <taxon>Eukaryota</taxon>
        <taxon>Fungi</taxon>
        <taxon>Dikarya</taxon>
        <taxon>Basidiomycota</taxon>
        <taxon>Agaricomycotina</taxon>
        <taxon>Agaricomycetes</taxon>
        <taxon>Agaricomycetidae</taxon>
        <taxon>Agaricales</taxon>
        <taxon>Agaricineae</taxon>
        <taxon>Agaricaceae</taxon>
        <taxon>Agaricus</taxon>
    </lineage>
</organism>
<dbReference type="PANTHER" id="PTHR32361:SF9">
    <property type="entry name" value="FERRIC REDUCTASE TRANSMEMBRANE COMPONENT 3-RELATED"/>
    <property type="match status" value="1"/>
</dbReference>
<sequence length="618" mass="69625">MVPPGDYTSHPVIITAHSESLADALRDERNDKYPLQVWYFLVCFIFLVSVINWIDIAFAYVRAKRQRRRLAQTSSTSLSLRGSIDLLRLPLALTDTFRALSFRWTIPIGRSYSLNIMQVLLSATYIVILFAWSLINRKSNVKVKRVPDDWADLSGRIAAIQLPLIVGLGMKNNLISCLTGVSFEKLNYLHRMTSRVMMVLVWLHSGTRVHKVITLPGIRAGVLAAAALTLLCIVWVRPIRGKAYELFLVTHLLLALIIVLSAYFHAKRREVAQFVWPAMALWALDRFIRMCRLAISFFAKKHESGRKISSEPKVEILPGHLIRLTTPTPKFFHWRPGQTAYLILPQISRTPFEGHPFTISTIDTKSSHNSELKFLIQSRKGFTRRLHNSDISKSIGTVLIDGPYSSPPRLVGYDSVLLIAGGSGVSFTLPLLLDLLERSKSGMACRRLTFVWTVRQLEHIVWIEDDLLGALKDIPPNLSLNIHIFAASNQNDIEEDPEKLDDTGSTAEKENGTESGIHEGYHGSHRILSLPMIKVHQERADLPTFIKNEVAQAHDCMSVNVCGSEKLNSAVRESIRTPRMVDILRGGPTISLHVESFENAVRVYSFLDGECTYISFAK</sequence>
<feature type="transmembrane region" description="Helical" evidence="15">
    <location>
        <begin position="112"/>
        <end position="135"/>
    </location>
</feature>
<dbReference type="SUPFAM" id="SSF63380">
    <property type="entry name" value="Riboflavin synthase domain-like"/>
    <property type="match status" value="1"/>
</dbReference>
<dbReference type="GO" id="GO:0052851">
    <property type="term" value="F:ferric-chelate reductase (NADPH) activity"/>
    <property type="evidence" value="ECO:0007669"/>
    <property type="project" value="UniProtKB-EC"/>
</dbReference>
<comment type="subcellular location">
    <subcellularLocation>
        <location evidence="1">Cell membrane</location>
        <topology evidence="1">Multi-pass membrane protein</topology>
    </subcellularLocation>
</comment>
<dbReference type="PROSITE" id="PS51384">
    <property type="entry name" value="FAD_FR"/>
    <property type="match status" value="1"/>
</dbReference>
<evidence type="ECO:0000313" key="17">
    <source>
        <dbReference type="EMBL" id="EKM76674.1"/>
    </source>
</evidence>
<dbReference type="PANTHER" id="PTHR32361">
    <property type="entry name" value="FERRIC/CUPRIC REDUCTASE TRANSMEMBRANE COMPONENT"/>
    <property type="match status" value="1"/>
</dbReference>
<dbReference type="GO" id="GO:0015677">
    <property type="term" value="P:copper ion import"/>
    <property type="evidence" value="ECO:0007669"/>
    <property type="project" value="TreeGrafter"/>
</dbReference>
<evidence type="ECO:0000256" key="1">
    <source>
        <dbReference type="ARBA" id="ARBA00004651"/>
    </source>
</evidence>
<dbReference type="KEGG" id="abp:AGABI1DRAFT78091"/>
<gene>
    <name evidence="17" type="ORF">AGABI1DRAFT_78091</name>
</gene>
<feature type="domain" description="FAD-binding FR-type" evidence="16">
    <location>
        <begin position="261"/>
        <end position="410"/>
    </location>
</feature>
<evidence type="ECO:0000256" key="15">
    <source>
        <dbReference type="SAM" id="Phobius"/>
    </source>
</evidence>
<dbReference type="OMA" id="VINWIDI"/>
<dbReference type="Proteomes" id="UP000008493">
    <property type="component" value="Unassembled WGS sequence"/>
</dbReference>
<keyword evidence="18" id="KW-1185">Reference proteome</keyword>
<dbReference type="InterPro" id="IPR013130">
    <property type="entry name" value="Fe3_Rdtase_TM_dom"/>
</dbReference>
<evidence type="ECO:0000256" key="9">
    <source>
        <dbReference type="ARBA" id="ARBA00023002"/>
    </source>
</evidence>
<dbReference type="InterPro" id="IPR051410">
    <property type="entry name" value="Ferric/Cupric_Reductase"/>
</dbReference>
<dbReference type="EC" id="1.16.1.9" evidence="3"/>
<feature type="compositionally biased region" description="Basic and acidic residues" evidence="14">
    <location>
        <begin position="507"/>
        <end position="521"/>
    </location>
</feature>
<dbReference type="CDD" id="cd06186">
    <property type="entry name" value="NOX_Duox_like_FAD_NADP"/>
    <property type="match status" value="1"/>
</dbReference>
<dbReference type="RefSeq" id="XP_007332588.1">
    <property type="nucleotide sequence ID" value="XM_007332526.1"/>
</dbReference>
<proteinExistence type="inferred from homology"/>
<dbReference type="GO" id="GO:0006826">
    <property type="term" value="P:iron ion transport"/>
    <property type="evidence" value="ECO:0007669"/>
    <property type="project" value="UniProtKB-ARBA"/>
</dbReference>
<dbReference type="InterPro" id="IPR013112">
    <property type="entry name" value="FAD-bd_8"/>
</dbReference>
<keyword evidence="8 15" id="KW-1133">Transmembrane helix</keyword>
<reference evidence="18" key="1">
    <citation type="journal article" date="2012" name="Proc. Natl. Acad. Sci. U.S.A.">
        <title>Genome sequence of the button mushroom Agaricus bisporus reveals mechanisms governing adaptation to a humic-rich ecological niche.</title>
        <authorList>
            <person name="Morin E."/>
            <person name="Kohler A."/>
            <person name="Baker A.R."/>
            <person name="Foulongne-Oriol M."/>
            <person name="Lombard V."/>
            <person name="Nagy L.G."/>
            <person name="Ohm R.A."/>
            <person name="Patyshakuliyeva A."/>
            <person name="Brun A."/>
            <person name="Aerts A.L."/>
            <person name="Bailey A.M."/>
            <person name="Billette C."/>
            <person name="Coutinho P.M."/>
            <person name="Deakin G."/>
            <person name="Doddapaneni H."/>
            <person name="Floudas D."/>
            <person name="Grimwood J."/>
            <person name="Hilden K."/>
            <person name="Kuees U."/>
            <person name="LaButti K.M."/>
            <person name="Lapidus A."/>
            <person name="Lindquist E.A."/>
            <person name="Lucas S.M."/>
            <person name="Murat C."/>
            <person name="Riley R.W."/>
            <person name="Salamov A.A."/>
            <person name="Schmutz J."/>
            <person name="Subramanian V."/>
            <person name="Woesten H.A.B."/>
            <person name="Xu J."/>
            <person name="Eastwood D.C."/>
            <person name="Foster G.D."/>
            <person name="Sonnenberg A.S."/>
            <person name="Cullen D."/>
            <person name="de Vries R.P."/>
            <person name="Lundell T."/>
            <person name="Hibbett D.S."/>
            <person name="Henrissat B."/>
            <person name="Burton K.S."/>
            <person name="Kerrigan R.W."/>
            <person name="Challen M.P."/>
            <person name="Grigoriev I.V."/>
            <person name="Martin F."/>
        </authorList>
    </citation>
    <scope>NUCLEOTIDE SEQUENCE [LARGE SCALE GENOMIC DNA]</scope>
    <source>
        <strain evidence="18">JB137-S8 / ATCC MYA-4627 / FGSC 10392</strain>
    </source>
</reference>
<accession>K5VQD9</accession>
<keyword evidence="9" id="KW-0560">Oxidoreductase</keyword>
<keyword evidence="6 15" id="KW-0812">Transmembrane</keyword>
<dbReference type="GO" id="GO:0006879">
    <property type="term" value="P:intracellular iron ion homeostasis"/>
    <property type="evidence" value="ECO:0007669"/>
    <property type="project" value="TreeGrafter"/>
</dbReference>
<keyword evidence="12" id="KW-0325">Glycoprotein</keyword>
<dbReference type="Pfam" id="PF08022">
    <property type="entry name" value="FAD_binding_8"/>
    <property type="match status" value="1"/>
</dbReference>
<dbReference type="Pfam" id="PF08030">
    <property type="entry name" value="NAD_binding_6"/>
    <property type="match status" value="1"/>
</dbReference>
<feature type="region of interest" description="Disordered" evidence="14">
    <location>
        <begin position="493"/>
        <end position="521"/>
    </location>
</feature>
<keyword evidence="5" id="KW-1003">Cell membrane</keyword>
<dbReference type="Pfam" id="PF01794">
    <property type="entry name" value="Ferric_reduct"/>
    <property type="match status" value="1"/>
</dbReference>
<evidence type="ECO:0000256" key="12">
    <source>
        <dbReference type="ARBA" id="ARBA00023180"/>
    </source>
</evidence>
<comment type="similarity">
    <text evidence="2">Belongs to the ferric reductase (FRE) family.</text>
</comment>
<evidence type="ECO:0000256" key="8">
    <source>
        <dbReference type="ARBA" id="ARBA00022989"/>
    </source>
</evidence>
<dbReference type="HOGENOM" id="CLU_010365_6_1_1"/>
<dbReference type="OrthoDB" id="4494341at2759"/>
<evidence type="ECO:0000256" key="4">
    <source>
        <dbReference type="ARBA" id="ARBA00022448"/>
    </source>
</evidence>
<comment type="catalytic activity">
    <reaction evidence="13">
        <text>2 a Fe(II)-siderophore + NADP(+) + H(+) = 2 a Fe(III)-siderophore + NADPH</text>
        <dbReference type="Rhea" id="RHEA:28795"/>
        <dbReference type="Rhea" id="RHEA-COMP:11342"/>
        <dbReference type="Rhea" id="RHEA-COMP:11344"/>
        <dbReference type="ChEBI" id="CHEBI:15378"/>
        <dbReference type="ChEBI" id="CHEBI:29033"/>
        <dbReference type="ChEBI" id="CHEBI:29034"/>
        <dbReference type="ChEBI" id="CHEBI:57783"/>
        <dbReference type="ChEBI" id="CHEBI:58349"/>
        <dbReference type="EC" id="1.16.1.9"/>
    </reaction>
</comment>
<dbReference type="eggNOG" id="KOG0039">
    <property type="taxonomic scope" value="Eukaryota"/>
</dbReference>
<evidence type="ECO:0000256" key="11">
    <source>
        <dbReference type="ARBA" id="ARBA00023136"/>
    </source>
</evidence>